<gene>
    <name evidence="4" type="ORF">T02_15654</name>
    <name evidence="3" type="ORF">T02_5139</name>
    <name evidence="2" type="ORF">T02_8803</name>
</gene>
<evidence type="ECO:0000313" key="5">
    <source>
        <dbReference type="Proteomes" id="UP000054721"/>
    </source>
</evidence>
<comment type="caution">
    <text evidence="3">The sequence shown here is derived from an EMBL/GenBank/DDBJ whole genome shotgun (WGS) entry which is preliminary data.</text>
</comment>
<evidence type="ECO:0000256" key="1">
    <source>
        <dbReference type="SAM" id="MobiDB-lite"/>
    </source>
</evidence>
<organism evidence="3 5">
    <name type="scientific">Trichinella nativa</name>
    <dbReference type="NCBI Taxonomy" id="6335"/>
    <lineage>
        <taxon>Eukaryota</taxon>
        <taxon>Metazoa</taxon>
        <taxon>Ecdysozoa</taxon>
        <taxon>Nematoda</taxon>
        <taxon>Enoplea</taxon>
        <taxon>Dorylaimia</taxon>
        <taxon>Trichinellida</taxon>
        <taxon>Trichinellidae</taxon>
        <taxon>Trichinella</taxon>
    </lineage>
</organism>
<evidence type="ECO:0000313" key="2">
    <source>
        <dbReference type="EMBL" id="KRZ52138.1"/>
    </source>
</evidence>
<reference evidence="3 5" key="1">
    <citation type="submission" date="2015-05" db="EMBL/GenBank/DDBJ databases">
        <title>Evolution of Trichinella species and genotypes.</title>
        <authorList>
            <person name="Korhonen P.K."/>
            <person name="Edoardo P."/>
            <person name="Giuseppe L.R."/>
            <person name="Gasser R.B."/>
        </authorList>
    </citation>
    <scope>NUCLEOTIDE SEQUENCE [LARGE SCALE GENOMIC DNA]</scope>
    <source>
        <strain evidence="3">ISS10</strain>
    </source>
</reference>
<evidence type="ECO:0008006" key="6">
    <source>
        <dbReference type="Google" id="ProtNLM"/>
    </source>
</evidence>
<dbReference type="OrthoDB" id="7444419at2759"/>
<accession>A0A0V1L9C6</accession>
<keyword evidence="5" id="KW-1185">Reference proteome</keyword>
<feature type="compositionally biased region" description="Polar residues" evidence="1">
    <location>
        <begin position="43"/>
        <end position="52"/>
    </location>
</feature>
<sequence length="115" mass="12560">MEDGSAQSDLSRFMQFLRNQAELMQHSHRPSSLVSSGMPSSVAQTPQKTTNIGEHGKTATHLQVAVTDRCLVCRGSHRASDCPVIWKAAGCQPRALMRKAGLCFHCLKSGHEAKE</sequence>
<dbReference type="EMBL" id="JYDW01000202">
    <property type="protein sequence ID" value="KRZ52138.1"/>
    <property type="molecule type" value="Genomic_DNA"/>
</dbReference>
<dbReference type="AlphaFoldDB" id="A0A0V1L9C6"/>
<proteinExistence type="predicted"/>
<evidence type="ECO:0000313" key="4">
    <source>
        <dbReference type="EMBL" id="KRZ56512.1"/>
    </source>
</evidence>
<evidence type="ECO:0000313" key="3">
    <source>
        <dbReference type="EMBL" id="KRZ56175.1"/>
    </source>
</evidence>
<protein>
    <recommendedName>
        <fullName evidence="6">CCHC-type domain-containing protein</fullName>
    </recommendedName>
</protein>
<feature type="compositionally biased region" description="Low complexity" evidence="1">
    <location>
        <begin position="30"/>
        <end position="42"/>
    </location>
</feature>
<name>A0A0V1L9C6_9BILA</name>
<dbReference type="EMBL" id="JYDW01000092">
    <property type="protein sequence ID" value="KRZ56512.1"/>
    <property type="molecule type" value="Genomic_DNA"/>
</dbReference>
<feature type="region of interest" description="Disordered" evidence="1">
    <location>
        <begin position="24"/>
        <end position="56"/>
    </location>
</feature>
<dbReference type="EMBL" id="JYDW01000099">
    <property type="protein sequence ID" value="KRZ56175.1"/>
    <property type="molecule type" value="Genomic_DNA"/>
</dbReference>
<dbReference type="STRING" id="6335.A0A0V1L9C6"/>
<dbReference type="Proteomes" id="UP000054721">
    <property type="component" value="Unassembled WGS sequence"/>
</dbReference>